<dbReference type="InterPro" id="IPR043504">
    <property type="entry name" value="Peptidase_S1_PA_chymotrypsin"/>
</dbReference>
<comment type="pathway">
    <text evidence="2">Porphyrin-containing compound metabolism; protoheme biosynthesis; protoheme from protoporphyrin-IX: step 1/1.</text>
</comment>
<evidence type="ECO:0000256" key="1">
    <source>
        <dbReference type="ARBA" id="ARBA00004443"/>
    </source>
</evidence>
<dbReference type="EMBL" id="LSMT01000063">
    <property type="protein sequence ID" value="PFX29631.1"/>
    <property type="molecule type" value="Genomic_DNA"/>
</dbReference>
<dbReference type="InterPro" id="IPR033644">
    <property type="entry name" value="Ferrochelatase_C"/>
</dbReference>
<dbReference type="OrthoDB" id="6380398at2759"/>
<dbReference type="InterPro" id="IPR001254">
    <property type="entry name" value="Trypsin_dom"/>
</dbReference>
<evidence type="ECO:0000256" key="21">
    <source>
        <dbReference type="ARBA" id="ARBA00034332"/>
    </source>
</evidence>
<dbReference type="Proteomes" id="UP000225706">
    <property type="component" value="Unassembled WGS sequence"/>
</dbReference>
<dbReference type="PROSITE" id="PS00135">
    <property type="entry name" value="TRYPSIN_SER"/>
    <property type="match status" value="2"/>
</dbReference>
<keyword evidence="14" id="KW-0472">Membrane</keyword>
<organism evidence="25 26">
    <name type="scientific">Stylophora pistillata</name>
    <name type="common">Smooth cauliflower coral</name>
    <dbReference type="NCBI Taxonomy" id="50429"/>
    <lineage>
        <taxon>Eukaryota</taxon>
        <taxon>Metazoa</taxon>
        <taxon>Cnidaria</taxon>
        <taxon>Anthozoa</taxon>
        <taxon>Hexacorallia</taxon>
        <taxon>Scleractinia</taxon>
        <taxon>Astrocoeniina</taxon>
        <taxon>Pocilloporidae</taxon>
        <taxon>Stylophora</taxon>
    </lineage>
</organism>
<keyword evidence="12" id="KW-0496">Mitochondrion</keyword>
<evidence type="ECO:0000256" key="15">
    <source>
        <dbReference type="ARBA" id="ARBA00023157"/>
    </source>
</evidence>
<evidence type="ECO:0000256" key="14">
    <source>
        <dbReference type="ARBA" id="ARBA00023136"/>
    </source>
</evidence>
<evidence type="ECO:0000313" key="25">
    <source>
        <dbReference type="EMBL" id="PFX29631.1"/>
    </source>
</evidence>
<keyword evidence="9 23" id="KW-0720">Serine protease</keyword>
<dbReference type="PROSITE" id="PS00534">
    <property type="entry name" value="FERROCHELATASE"/>
    <property type="match status" value="1"/>
</dbReference>
<comment type="subcellular location">
    <subcellularLocation>
        <location evidence="1">Mitochondrion inner membrane</location>
        <topology evidence="1">Peripheral membrane protein</topology>
        <orientation evidence="1">Matrix side</orientation>
    </subcellularLocation>
</comment>
<dbReference type="Pfam" id="PF00089">
    <property type="entry name" value="Trypsin"/>
    <property type="match status" value="2"/>
</dbReference>
<dbReference type="Gene3D" id="2.40.10.10">
    <property type="entry name" value="Trypsin-like serine proteases"/>
    <property type="match status" value="2"/>
</dbReference>
<feature type="domain" description="Peptidase S1" evidence="24">
    <location>
        <begin position="1025"/>
        <end position="1257"/>
    </location>
</feature>
<evidence type="ECO:0000256" key="17">
    <source>
        <dbReference type="ARBA" id="ARBA00023244"/>
    </source>
</evidence>
<evidence type="ECO:0000256" key="10">
    <source>
        <dbReference type="ARBA" id="ARBA00022946"/>
    </source>
</evidence>
<dbReference type="CDD" id="cd00419">
    <property type="entry name" value="Ferrochelatase_C"/>
    <property type="match status" value="1"/>
</dbReference>
<dbReference type="SUPFAM" id="SSF50494">
    <property type="entry name" value="Trypsin-like serine proteases"/>
    <property type="match status" value="2"/>
</dbReference>
<evidence type="ECO:0000256" key="4">
    <source>
        <dbReference type="ARBA" id="ARBA00021249"/>
    </source>
</evidence>
<dbReference type="InterPro" id="IPR033659">
    <property type="entry name" value="Ferrochelatase_N"/>
</dbReference>
<dbReference type="SMART" id="SM00020">
    <property type="entry name" value="Tryp_SPc"/>
    <property type="match status" value="2"/>
</dbReference>
<dbReference type="GO" id="GO:0004252">
    <property type="term" value="F:serine-type endopeptidase activity"/>
    <property type="evidence" value="ECO:0007669"/>
    <property type="project" value="InterPro"/>
</dbReference>
<keyword evidence="11" id="KW-0408">Iron</keyword>
<keyword evidence="16" id="KW-0456">Lyase</keyword>
<accession>A0A2B4SIC5</accession>
<comment type="catalytic activity">
    <reaction evidence="22">
        <text>heme b + 2 H(+) = protoporphyrin IX + Fe(2+)</text>
        <dbReference type="Rhea" id="RHEA:22584"/>
        <dbReference type="ChEBI" id="CHEBI:15378"/>
        <dbReference type="ChEBI" id="CHEBI:29033"/>
        <dbReference type="ChEBI" id="CHEBI:57306"/>
        <dbReference type="ChEBI" id="CHEBI:60344"/>
        <dbReference type="EC" id="4.98.1.1"/>
    </reaction>
    <physiologicalReaction direction="right-to-left" evidence="22">
        <dbReference type="Rhea" id="RHEA:22586"/>
    </physiologicalReaction>
</comment>
<sequence length="1257" mass="137989">MTRARDKEKVLSPHEELNLRPSDSALGCSTTEPQRLYSEQANLKPKTGIMLLNMGGPETTNEVHDFLLRLFSDRDLMVLPAQSKMAQWIARRRTPKIQEQYQKIGGGSPIKMWTEKQGEGMIKLLDDMCPDSAPHKFYIGFRYVKPLTEETLDQMESDGIERAVAFTQYPQYSCSTTGSSLNAIYRHYKQRGEKPGIKWSVIDRWPTHPGLVQAFAENIQAELAKFPADVQNEVVILFSAHSLPMKVVDRGDPYPQEVAATVQRVMESLNYSHPYRLVWQSKVGPMPWLGPQTEDSIKGLAKKGKKNILLVPIAFTSDHIETLHELDIEYAEEVAHEVGIENIRRAASLNDSPTFIKDNNRVASRPSLSHVSLEAKMRSLELGLGRNPANYRIVVGDHNRNANEGTEESVGAKQIISHPEYNRPGRLNNDIALIELARSVKLSVRVNPVCLPSSDSDVPTGSKCYITGWGKIRHPGASHPILQQAMIPPIDPAKCRQKIQASGVSIQLTRQMLCAGVENSILSGCHGDSGGPYVCLNGDGTYTLHGAVSWGSSRCDAKQLFTVFARVTQYRAWIKQHTGLSGGGGSPPPVSPECSGYHVLSESDRNKGYKGVVKCDRPLPAGKRWYRFQGEAGSQMPTQCVPRYQCGTHAPGWLSGAHPTVGEGAVQRKVCFHWLSNCCNWSSNIRVRNCGGFFVYELVAPPGCSMRYCGENVQGGTPPPPSSSPPPTVSVCSNYKVLNESDRNTAYKGVTKCDSSIGKGWYRFMGDAGTQMPTKCVPKYQCGTHAPGWLSGAHPTVGEGTVQRKVCFHWSSGCCQWSSNIQVRNCGGFFLYELNRPPACSLRFCGEKPQGCGSSTPPPPPLPTTPVNAPECSNYKVLNENERAKGYRGGIVKCDRTDRTGFVKAWYRFEGGAGDQMPDTCVPVNRCGTHAPGWLSDGHPAVAEGAASRKVCFHWSGNCCRWNMNVRVRNCGKFYVYELPPTQYCSLRYCGNKDQGTPPPPVTPPPPTGSPPIPGACGVRPHSRIVGGVNAKHGDWPWQVQLRTTGGFPYCGGSLVGPEWIVTATHCVQGKSPSSIVIRLGAHRRVINVGSEQDIRVTRVITHPSYHKPYRYSNDIALLKLERPAQLNRYVNLVCLPQSVPEPTDGTRCWITGWGRLASGGATPDYLQQVQVPVVSRARCDRAYPGKIHDSMICAGLDQGGIDSCQGDSGGPMVCETGGKFFLQGATSWGYGCASPGKFGVYAKVKYELNWLNSNMS</sequence>
<keyword evidence="26" id="KW-1185">Reference proteome</keyword>
<keyword evidence="8 23" id="KW-0378">Hydrolase</keyword>
<evidence type="ECO:0000256" key="16">
    <source>
        <dbReference type="ARBA" id="ARBA00023239"/>
    </source>
</evidence>
<evidence type="ECO:0000259" key="24">
    <source>
        <dbReference type="PROSITE" id="PS50240"/>
    </source>
</evidence>
<keyword evidence="10" id="KW-0809">Transit peptide</keyword>
<comment type="similarity">
    <text evidence="18">Belongs to the peptidase S1 family. CLIP subfamily.</text>
</comment>
<dbReference type="GO" id="GO:0006783">
    <property type="term" value="P:heme biosynthetic process"/>
    <property type="evidence" value="ECO:0007669"/>
    <property type="project" value="UniProtKB-KW"/>
</dbReference>
<comment type="similarity">
    <text evidence="3">Belongs to the ferrochelatase family.</text>
</comment>
<evidence type="ECO:0000256" key="19">
    <source>
        <dbReference type="ARBA" id="ARBA00029619"/>
    </source>
</evidence>
<dbReference type="AlphaFoldDB" id="A0A2B4SIC5"/>
<evidence type="ECO:0000256" key="22">
    <source>
        <dbReference type="ARBA" id="ARBA00049915"/>
    </source>
</evidence>
<dbReference type="FunFam" id="2.40.10.10:FF:000002">
    <property type="entry name" value="Transmembrane protease serine"/>
    <property type="match status" value="1"/>
</dbReference>
<comment type="caution">
    <text evidence="25">The sequence shown here is derived from an EMBL/GenBank/DDBJ whole genome shotgun (WGS) entry which is preliminary data.</text>
</comment>
<evidence type="ECO:0000256" key="5">
    <source>
        <dbReference type="ARBA" id="ARBA00022670"/>
    </source>
</evidence>
<evidence type="ECO:0000256" key="13">
    <source>
        <dbReference type="ARBA" id="ARBA00023133"/>
    </source>
</evidence>
<keyword evidence="17" id="KW-0627">Porphyrin biosynthesis</keyword>
<dbReference type="UniPathway" id="UPA00252">
    <property type="reaction ID" value="UER00325"/>
</dbReference>
<evidence type="ECO:0000256" key="2">
    <source>
        <dbReference type="ARBA" id="ARBA00004943"/>
    </source>
</evidence>
<dbReference type="STRING" id="50429.A0A2B4SIC5"/>
<dbReference type="InterPro" id="IPR057774">
    <property type="entry name" value="D8C_UMOD/GP2/OIT3-like"/>
</dbReference>
<dbReference type="InterPro" id="IPR018114">
    <property type="entry name" value="TRYPSIN_HIS"/>
</dbReference>
<gene>
    <name evidence="25" type="primary">fech</name>
    <name evidence="25" type="ORF">AWC38_SpisGene5614</name>
</gene>
<dbReference type="InterPro" id="IPR033116">
    <property type="entry name" value="TRYPSIN_SER"/>
</dbReference>
<dbReference type="PROSITE" id="PS00134">
    <property type="entry name" value="TRYPSIN_HIS"/>
    <property type="match status" value="1"/>
</dbReference>
<proteinExistence type="inferred from homology"/>
<evidence type="ECO:0000256" key="20">
    <source>
        <dbReference type="ARBA" id="ARBA00032440"/>
    </source>
</evidence>
<evidence type="ECO:0000256" key="7">
    <source>
        <dbReference type="ARBA" id="ARBA00022792"/>
    </source>
</evidence>
<dbReference type="EC" id="4.98.1.1" evidence="21"/>
<dbReference type="GO" id="GO:0006508">
    <property type="term" value="P:proteolysis"/>
    <property type="evidence" value="ECO:0007669"/>
    <property type="project" value="UniProtKB-KW"/>
</dbReference>
<protein>
    <recommendedName>
        <fullName evidence="4">Ferrochelatase, mitochondrial</fullName>
        <ecNumber evidence="21">4.98.1.1</ecNumber>
    </recommendedName>
    <alternativeName>
        <fullName evidence="20">Heme synthase</fullName>
    </alternativeName>
    <alternativeName>
        <fullName evidence="19">Protoheme ferro-lyase</fullName>
    </alternativeName>
</protein>
<dbReference type="Gene3D" id="3.40.50.1400">
    <property type="match status" value="2"/>
</dbReference>
<dbReference type="InterPro" id="IPR001015">
    <property type="entry name" value="Ferrochelatase"/>
</dbReference>
<dbReference type="FunFam" id="2.40.10.10:FF:000077">
    <property type="entry name" value="Predicted protein"/>
    <property type="match status" value="1"/>
</dbReference>
<dbReference type="SUPFAM" id="SSF53800">
    <property type="entry name" value="Chelatase"/>
    <property type="match status" value="1"/>
</dbReference>
<dbReference type="InterPro" id="IPR019772">
    <property type="entry name" value="Ferrochelatase_AS"/>
</dbReference>
<evidence type="ECO:0000256" key="23">
    <source>
        <dbReference type="RuleBase" id="RU363034"/>
    </source>
</evidence>
<dbReference type="CDD" id="cd03411">
    <property type="entry name" value="Ferrochelatase_N"/>
    <property type="match status" value="1"/>
</dbReference>
<evidence type="ECO:0000256" key="11">
    <source>
        <dbReference type="ARBA" id="ARBA00023004"/>
    </source>
</evidence>
<keyword evidence="13" id="KW-0350">Heme biosynthesis</keyword>
<dbReference type="GO" id="GO:0005743">
    <property type="term" value="C:mitochondrial inner membrane"/>
    <property type="evidence" value="ECO:0007669"/>
    <property type="project" value="UniProtKB-SubCell"/>
</dbReference>
<keyword evidence="7" id="KW-0999">Mitochondrion inner membrane</keyword>
<keyword evidence="6" id="KW-0732">Signal</keyword>
<evidence type="ECO:0000313" key="26">
    <source>
        <dbReference type="Proteomes" id="UP000225706"/>
    </source>
</evidence>
<dbReference type="PROSITE" id="PS50240">
    <property type="entry name" value="TRYPSIN_DOM"/>
    <property type="match status" value="2"/>
</dbReference>
<dbReference type="FunFam" id="3.40.50.1400:FF:000003">
    <property type="entry name" value="Ferrochelatase"/>
    <property type="match status" value="1"/>
</dbReference>
<name>A0A2B4SIC5_STYPI</name>
<dbReference type="PANTHER" id="PTHR24252:SF7">
    <property type="entry name" value="HYALIN"/>
    <property type="match status" value="1"/>
</dbReference>
<keyword evidence="5 23" id="KW-0645">Protease</keyword>
<evidence type="ECO:0000256" key="12">
    <source>
        <dbReference type="ARBA" id="ARBA00023128"/>
    </source>
</evidence>
<dbReference type="PANTHER" id="PTHR24252">
    <property type="entry name" value="ACROSIN-RELATED"/>
    <property type="match status" value="1"/>
</dbReference>
<evidence type="ECO:0000256" key="6">
    <source>
        <dbReference type="ARBA" id="ARBA00022729"/>
    </source>
</evidence>
<dbReference type="Pfam" id="PF00762">
    <property type="entry name" value="Ferrochelatase"/>
    <property type="match status" value="1"/>
</dbReference>
<dbReference type="InterPro" id="IPR009003">
    <property type="entry name" value="Peptidase_S1_PA"/>
</dbReference>
<evidence type="ECO:0000256" key="18">
    <source>
        <dbReference type="ARBA" id="ARBA00024195"/>
    </source>
</evidence>
<evidence type="ECO:0000256" key="8">
    <source>
        <dbReference type="ARBA" id="ARBA00022801"/>
    </source>
</evidence>
<dbReference type="NCBIfam" id="TIGR00109">
    <property type="entry name" value="hemH"/>
    <property type="match status" value="1"/>
</dbReference>
<dbReference type="InterPro" id="IPR001314">
    <property type="entry name" value="Peptidase_S1A"/>
</dbReference>
<dbReference type="PRINTS" id="PR00722">
    <property type="entry name" value="CHYMOTRYPSIN"/>
</dbReference>
<dbReference type="Pfam" id="PF23283">
    <property type="entry name" value="D8C_UMOD"/>
    <property type="match status" value="3"/>
</dbReference>
<reference evidence="26" key="1">
    <citation type="journal article" date="2017" name="bioRxiv">
        <title>Comparative analysis of the genomes of Stylophora pistillata and Acropora digitifera provides evidence for extensive differences between species of corals.</title>
        <authorList>
            <person name="Voolstra C.R."/>
            <person name="Li Y."/>
            <person name="Liew Y.J."/>
            <person name="Baumgarten S."/>
            <person name="Zoccola D."/>
            <person name="Flot J.-F."/>
            <person name="Tambutte S."/>
            <person name="Allemand D."/>
            <person name="Aranda M."/>
        </authorList>
    </citation>
    <scope>NUCLEOTIDE SEQUENCE [LARGE SCALE GENOMIC DNA]</scope>
</reference>
<evidence type="ECO:0000256" key="9">
    <source>
        <dbReference type="ARBA" id="ARBA00022825"/>
    </source>
</evidence>
<dbReference type="HAMAP" id="MF_00323">
    <property type="entry name" value="Ferrochelatase"/>
    <property type="match status" value="1"/>
</dbReference>
<dbReference type="GO" id="GO:0004325">
    <property type="term" value="F:ferrochelatase activity"/>
    <property type="evidence" value="ECO:0007669"/>
    <property type="project" value="UniProtKB-EC"/>
</dbReference>
<keyword evidence="15" id="KW-1015">Disulfide bond</keyword>
<dbReference type="CDD" id="cd00190">
    <property type="entry name" value="Tryp_SPc"/>
    <property type="match status" value="2"/>
</dbReference>
<feature type="domain" description="Peptidase S1" evidence="24">
    <location>
        <begin position="367"/>
        <end position="579"/>
    </location>
</feature>
<evidence type="ECO:0000256" key="3">
    <source>
        <dbReference type="ARBA" id="ARBA00007718"/>
    </source>
</evidence>